<feature type="domain" description="FAS1" evidence="4">
    <location>
        <begin position="33"/>
        <end position="165"/>
    </location>
</feature>
<name>A0ABD1N4M6_9FABA</name>
<protein>
    <recommendedName>
        <fullName evidence="4">FAS1 domain-containing protein</fullName>
    </recommendedName>
</protein>
<organism evidence="5 6">
    <name type="scientific">Flemingia macrophylla</name>
    <dbReference type="NCBI Taxonomy" id="520843"/>
    <lineage>
        <taxon>Eukaryota</taxon>
        <taxon>Viridiplantae</taxon>
        <taxon>Streptophyta</taxon>
        <taxon>Embryophyta</taxon>
        <taxon>Tracheophyta</taxon>
        <taxon>Spermatophyta</taxon>
        <taxon>Magnoliopsida</taxon>
        <taxon>eudicotyledons</taxon>
        <taxon>Gunneridae</taxon>
        <taxon>Pentapetalae</taxon>
        <taxon>rosids</taxon>
        <taxon>fabids</taxon>
        <taxon>Fabales</taxon>
        <taxon>Fabaceae</taxon>
        <taxon>Papilionoideae</taxon>
        <taxon>50 kb inversion clade</taxon>
        <taxon>NPAAA clade</taxon>
        <taxon>indigoferoid/millettioid clade</taxon>
        <taxon>Phaseoleae</taxon>
        <taxon>Flemingia</taxon>
    </lineage>
</organism>
<reference evidence="5 6" key="1">
    <citation type="submission" date="2024-08" db="EMBL/GenBank/DDBJ databases">
        <title>Insights into the chromosomal genome structure of Flemingia macrophylla.</title>
        <authorList>
            <person name="Ding Y."/>
            <person name="Zhao Y."/>
            <person name="Bi W."/>
            <person name="Wu M."/>
            <person name="Zhao G."/>
            <person name="Gong Y."/>
            <person name="Li W."/>
            <person name="Zhang P."/>
        </authorList>
    </citation>
    <scope>NUCLEOTIDE SEQUENCE [LARGE SCALE GENOMIC DNA]</scope>
    <source>
        <strain evidence="5">DYQJB</strain>
        <tissue evidence="5">Leaf</tissue>
    </source>
</reference>
<gene>
    <name evidence="5" type="ORF">Fmac_010095</name>
</gene>
<dbReference type="SUPFAM" id="SSF82153">
    <property type="entry name" value="FAS1 domain"/>
    <property type="match status" value="1"/>
</dbReference>
<dbReference type="AlphaFoldDB" id="A0ABD1N4M6"/>
<dbReference type="InterPro" id="IPR000782">
    <property type="entry name" value="FAS1_domain"/>
</dbReference>
<evidence type="ECO:0000259" key="4">
    <source>
        <dbReference type="PROSITE" id="PS50213"/>
    </source>
</evidence>
<feature type="region of interest" description="Disordered" evidence="2">
    <location>
        <begin position="172"/>
        <end position="233"/>
    </location>
</feature>
<feature type="signal peptide" evidence="3">
    <location>
        <begin position="1"/>
        <end position="28"/>
    </location>
</feature>
<dbReference type="InterPro" id="IPR052806">
    <property type="entry name" value="Fasciclin-like_AGP"/>
</dbReference>
<proteinExistence type="inferred from homology"/>
<dbReference type="PANTHER" id="PTHR33985">
    <property type="entry name" value="OS02G0491300 PROTEIN-RELATED"/>
    <property type="match status" value="1"/>
</dbReference>
<evidence type="ECO:0000256" key="2">
    <source>
        <dbReference type="SAM" id="MobiDB-lite"/>
    </source>
</evidence>
<dbReference type="InterPro" id="IPR036378">
    <property type="entry name" value="FAS1_dom_sf"/>
</dbReference>
<evidence type="ECO:0000313" key="5">
    <source>
        <dbReference type="EMBL" id="KAL2342155.1"/>
    </source>
</evidence>
<sequence length="260" mass="28208">MRCSLGAVWVWVWVLGLVLVFVLGRVSCIPSRELDSVLAGVRARGYNLFCNAIVTSDLHFQLLSYNHTSFTFFAPTDASLFALDMTQTASSYTDTLRLHVVPRRLSLSQLRLLPDGYTLSTLLPHRTLQLTRLSPSAFAVGGVHVASTGLFYGRTVAVHGLAGILSLRSNNSSSPRTAPINSPASQPVLAPFSMTNSPTPVEAPDDKPDDRTRFPESSISLPPEGYSDAEAPAPEVVEGVKKCLNPDVGLEESVMQCYEE</sequence>
<dbReference type="FunFam" id="2.30.180.10:FF:000046">
    <property type="entry name" value="Fasciclin-like arabinogalactan family protein"/>
    <property type="match status" value="1"/>
</dbReference>
<dbReference type="EMBL" id="JBGMDY010000003">
    <property type="protein sequence ID" value="KAL2342155.1"/>
    <property type="molecule type" value="Genomic_DNA"/>
</dbReference>
<feature type="chain" id="PRO_5044872019" description="FAS1 domain-containing protein" evidence="3">
    <location>
        <begin position="29"/>
        <end position="260"/>
    </location>
</feature>
<dbReference type="SMART" id="SM00554">
    <property type="entry name" value="FAS1"/>
    <property type="match status" value="1"/>
</dbReference>
<evidence type="ECO:0000313" key="6">
    <source>
        <dbReference type="Proteomes" id="UP001603857"/>
    </source>
</evidence>
<keyword evidence="3" id="KW-0732">Signal</keyword>
<evidence type="ECO:0000256" key="3">
    <source>
        <dbReference type="SAM" id="SignalP"/>
    </source>
</evidence>
<comment type="similarity">
    <text evidence="1">Belongs to the fasciclin-like AGP family.</text>
</comment>
<dbReference type="PANTHER" id="PTHR33985:SF15">
    <property type="entry name" value="FASCICLIN-LIKE ARABINOGALACTAN PROTEIN 19"/>
    <property type="match status" value="1"/>
</dbReference>
<feature type="compositionally biased region" description="Basic and acidic residues" evidence="2">
    <location>
        <begin position="204"/>
        <end position="214"/>
    </location>
</feature>
<evidence type="ECO:0000256" key="1">
    <source>
        <dbReference type="ARBA" id="ARBA00007843"/>
    </source>
</evidence>
<dbReference type="Proteomes" id="UP001603857">
    <property type="component" value="Unassembled WGS sequence"/>
</dbReference>
<dbReference type="Pfam" id="PF02469">
    <property type="entry name" value="Fasciclin"/>
    <property type="match status" value="1"/>
</dbReference>
<dbReference type="PROSITE" id="PS50213">
    <property type="entry name" value="FAS1"/>
    <property type="match status" value="1"/>
</dbReference>
<accession>A0ABD1N4M6</accession>
<keyword evidence="6" id="KW-1185">Reference proteome</keyword>
<comment type="caution">
    <text evidence="5">The sequence shown here is derived from an EMBL/GenBank/DDBJ whole genome shotgun (WGS) entry which is preliminary data.</text>
</comment>
<dbReference type="Gene3D" id="2.30.180.10">
    <property type="entry name" value="FAS1 domain"/>
    <property type="match status" value="1"/>
</dbReference>